<protein>
    <submittedName>
        <fullName evidence="1">Uncharacterized protein</fullName>
    </submittedName>
</protein>
<sequence>MDFRTMRNLRILNEGQVVPESRTYPDLTIADAVFDVTQNSILFALTLPESGIFEVQLFMKTGETAVLASFPVSDASLKSFAHFVDSCQLVFAFSNGDIITATYDPTAPDPDTTIVEIVGSIDAGIWAAEWSYDEETFAVLTAEYKLVLLSRQLEPVVEKMLDPSDIKITDSKHVSVGWGKKETQFKGRGAMAAQREREALKHAGLHENVDHLKDPTVGEIEQGILSTADLGVNTISWRGDSAYLAVSTIELVVVEDTGEKYDRRVIRVFSREGELDSVNEAVDGLEHNLAWRPQGHIASTQRHTDGESGIDIVFYERNGLRHGEFNSRLDPDTNTIISLHWSSDSSVLAVHVLSTIDNTNRIQLWTTKNYHWYLKQEISFAEISFLKFNPEKPLHLMVGCPQQIRIIDLVLSLSTGPTFRGLDSGTVMVTDGSELKVTPMAVANVPPPMAYREIEIGECITDTACSSSNELVVALTNNQNLASIAVPFKGPSKVLKKQSLKDFLLPDESPRQIAFARSTAAVLVDGDVQKVLFFDIDLDAKITFKDSMDTPAKIVLLKLSSNYDSWVLESSNGTVYRHINDEFQPVTRFPQLCRDFEMAVQDNNISAFGISANGKLFANETQICSGVTSIKVTESHLLFTTVRNHLCFVHLNEKYQDFDEVAKTGSDERIRQIEQGSLLVTVMPSKYSVVLQAPRGNLERVCPRIMVLTAVRDFIRNKQFGEAFMACRVHRIDLDILHDYDRELFFDNVELFVKQINKVEHLDLFVSCIHEEDVTKTKYRDTLGEVDDISAEAQVDQEDNNVNSVKKIIRNKENTAVVENSKVNKICDAILKVLCKPAYFDSHLQTIVTAYACQSPPNLTEALNLINSLQNSAQAELALEHLCFLQDVLKLYKTALGIYNVKMTLAIAQKSQMDPKEYLPFLQNLHEQSELRRRFLIDDFLKNHVKALDWLHQLGPEAEQEFDDYTVNHSLYQRALQIHHDDEKRVQKITKLYADFLVLQQKYVDAAVSYEYLGELDAACESYVTAKRWREALALVAGTDKLTFIAIKLVSSLSDDHRYSEAAVILKDYLHQVEEAVVLYCKSYRYDEAILLSLQNNRKDLLDSVVDGQLGDGFGTIAELLADCKGQMTSQLRRLRELREKKSQDPYSFYENPEAVETADNVSVAASETSTAPSFFTRYTGKTSGTAKTGASRKTAKNKKREERKRAKGRKGTIYEEEYLIKSVGRMVERLEQTQGDAVRLLEGLLRRKKKEQAYSLQKSWVELIQYISDNIEEVHKMDIKDRERIDDNGEVYLIDEIPVPKVPEFPRLPMLDY</sequence>
<organism evidence="1 2">
    <name type="scientific">Naganishia cerealis</name>
    <dbReference type="NCBI Taxonomy" id="610337"/>
    <lineage>
        <taxon>Eukaryota</taxon>
        <taxon>Fungi</taxon>
        <taxon>Dikarya</taxon>
        <taxon>Basidiomycota</taxon>
        <taxon>Agaricomycotina</taxon>
        <taxon>Tremellomycetes</taxon>
        <taxon>Filobasidiales</taxon>
        <taxon>Filobasidiaceae</taxon>
        <taxon>Naganishia</taxon>
    </lineage>
</organism>
<comment type="caution">
    <text evidence="1">The sequence shown here is derived from an EMBL/GenBank/DDBJ whole genome shotgun (WGS) entry which is preliminary data.</text>
</comment>
<gene>
    <name evidence="1" type="ORF">QFC19_000832</name>
</gene>
<proteinExistence type="predicted"/>
<evidence type="ECO:0000313" key="1">
    <source>
        <dbReference type="EMBL" id="KAJ9111910.1"/>
    </source>
</evidence>
<dbReference type="Proteomes" id="UP001241377">
    <property type="component" value="Unassembled WGS sequence"/>
</dbReference>
<evidence type="ECO:0000313" key="2">
    <source>
        <dbReference type="Proteomes" id="UP001241377"/>
    </source>
</evidence>
<name>A0ACC2WJJ5_9TREE</name>
<reference evidence="1" key="1">
    <citation type="submission" date="2023-04" db="EMBL/GenBank/DDBJ databases">
        <title>Draft Genome sequencing of Naganishia species isolated from polar environments using Oxford Nanopore Technology.</title>
        <authorList>
            <person name="Leo P."/>
            <person name="Venkateswaran K."/>
        </authorList>
    </citation>
    <scope>NUCLEOTIDE SEQUENCE</scope>
    <source>
        <strain evidence="1">MNA-CCFEE 5261</strain>
    </source>
</reference>
<keyword evidence="2" id="KW-1185">Reference proteome</keyword>
<dbReference type="EMBL" id="JASBWR010000006">
    <property type="protein sequence ID" value="KAJ9111910.1"/>
    <property type="molecule type" value="Genomic_DNA"/>
</dbReference>
<accession>A0ACC2WJJ5</accession>